<dbReference type="Proteomes" id="UP001499947">
    <property type="component" value="Unassembled WGS sequence"/>
</dbReference>
<organism evidence="1 2">
    <name type="scientific">Streptomyces yatensis</name>
    <dbReference type="NCBI Taxonomy" id="155177"/>
    <lineage>
        <taxon>Bacteria</taxon>
        <taxon>Bacillati</taxon>
        <taxon>Actinomycetota</taxon>
        <taxon>Actinomycetes</taxon>
        <taxon>Kitasatosporales</taxon>
        <taxon>Streptomycetaceae</taxon>
        <taxon>Streptomyces</taxon>
        <taxon>Streptomyces violaceusniger group</taxon>
    </lineage>
</organism>
<reference evidence="1 2" key="1">
    <citation type="journal article" date="2019" name="Int. J. Syst. Evol. Microbiol.">
        <title>The Global Catalogue of Microorganisms (GCM) 10K type strain sequencing project: providing services to taxonomists for standard genome sequencing and annotation.</title>
        <authorList>
            <consortium name="The Broad Institute Genomics Platform"/>
            <consortium name="The Broad Institute Genome Sequencing Center for Infectious Disease"/>
            <person name="Wu L."/>
            <person name="Ma J."/>
        </authorList>
    </citation>
    <scope>NUCLEOTIDE SEQUENCE [LARGE SCALE GENOMIC DNA]</scope>
    <source>
        <strain evidence="1 2">JCM 13244</strain>
    </source>
</reference>
<accession>A0ABN2H2K4</accession>
<gene>
    <name evidence="1" type="ORF">GCM10009680_20040</name>
</gene>
<name>A0ABN2H2K4_9ACTN</name>
<sequence length="88" mass="9295">MDTPARAATSARVGRFPWGTAGVGGTTGLPGRGVVFGRGGRGFAFRATIVAQGAMRGAGFYNVLVMRPSDLDRSGRWLAYCCSFSRTF</sequence>
<evidence type="ECO:0000313" key="1">
    <source>
        <dbReference type="EMBL" id="GAA1680651.1"/>
    </source>
</evidence>
<comment type="caution">
    <text evidence="1">The sequence shown here is derived from an EMBL/GenBank/DDBJ whole genome shotgun (WGS) entry which is preliminary data.</text>
</comment>
<evidence type="ECO:0000313" key="2">
    <source>
        <dbReference type="Proteomes" id="UP001499947"/>
    </source>
</evidence>
<proteinExistence type="predicted"/>
<dbReference type="EMBL" id="BAAALR010000028">
    <property type="protein sequence ID" value="GAA1680651.1"/>
    <property type="molecule type" value="Genomic_DNA"/>
</dbReference>
<protein>
    <submittedName>
        <fullName evidence="1">Uncharacterized protein</fullName>
    </submittedName>
</protein>
<keyword evidence="2" id="KW-1185">Reference proteome</keyword>